<organism evidence="2 3">
    <name type="scientific">Nezara viridula</name>
    <name type="common">Southern green stink bug</name>
    <name type="synonym">Cimex viridulus</name>
    <dbReference type="NCBI Taxonomy" id="85310"/>
    <lineage>
        <taxon>Eukaryota</taxon>
        <taxon>Metazoa</taxon>
        <taxon>Ecdysozoa</taxon>
        <taxon>Arthropoda</taxon>
        <taxon>Hexapoda</taxon>
        <taxon>Insecta</taxon>
        <taxon>Pterygota</taxon>
        <taxon>Neoptera</taxon>
        <taxon>Paraneoptera</taxon>
        <taxon>Hemiptera</taxon>
        <taxon>Heteroptera</taxon>
        <taxon>Panheteroptera</taxon>
        <taxon>Pentatomomorpha</taxon>
        <taxon>Pentatomoidea</taxon>
        <taxon>Pentatomidae</taxon>
        <taxon>Pentatominae</taxon>
        <taxon>Nezara</taxon>
    </lineage>
</organism>
<feature type="compositionally biased region" description="Basic and acidic residues" evidence="1">
    <location>
        <begin position="34"/>
        <end position="55"/>
    </location>
</feature>
<evidence type="ECO:0000313" key="3">
    <source>
        <dbReference type="Proteomes" id="UP001152798"/>
    </source>
</evidence>
<accession>A0A9P0HJW7</accession>
<reference evidence="2" key="1">
    <citation type="submission" date="2022-01" db="EMBL/GenBank/DDBJ databases">
        <authorList>
            <person name="King R."/>
        </authorList>
    </citation>
    <scope>NUCLEOTIDE SEQUENCE</scope>
</reference>
<name>A0A9P0HJW7_NEZVI</name>
<evidence type="ECO:0008006" key="4">
    <source>
        <dbReference type="Google" id="ProtNLM"/>
    </source>
</evidence>
<dbReference type="AlphaFoldDB" id="A0A9P0HJW7"/>
<proteinExistence type="predicted"/>
<evidence type="ECO:0000256" key="1">
    <source>
        <dbReference type="SAM" id="MobiDB-lite"/>
    </source>
</evidence>
<keyword evidence="3" id="KW-1185">Reference proteome</keyword>
<dbReference type="EMBL" id="OV725081">
    <property type="protein sequence ID" value="CAH1403353.1"/>
    <property type="molecule type" value="Genomic_DNA"/>
</dbReference>
<sequence length="180" mass="19595">MKLSYGGRERGTATDVLSEVPRVAGGEGALGGEAHPEARGLDGGRGEDPRGHPADNDVPPGHHRRMHPLLPDIEEALPDRGEGTISYGVQDLVYTRVFCMIIVRDVGDTRNPFECHGFVCESRTSARRLTYCLATAFAEYSARVRGSGGHGTRVWDPPKFAVDLRTPEELRADIRADSEA</sequence>
<feature type="region of interest" description="Disordered" evidence="1">
    <location>
        <begin position="1"/>
        <end position="67"/>
    </location>
</feature>
<dbReference type="SUPFAM" id="SSF50729">
    <property type="entry name" value="PH domain-like"/>
    <property type="match status" value="1"/>
</dbReference>
<gene>
    <name evidence="2" type="ORF">NEZAVI_LOCUS11968</name>
</gene>
<dbReference type="InterPro" id="IPR011993">
    <property type="entry name" value="PH-like_dom_sf"/>
</dbReference>
<protein>
    <recommendedName>
        <fullName evidence="4">PID domain-containing protein</fullName>
    </recommendedName>
</protein>
<dbReference type="Gene3D" id="2.30.29.30">
    <property type="entry name" value="Pleckstrin-homology domain (PH domain)/Phosphotyrosine-binding domain (PTB)"/>
    <property type="match status" value="1"/>
</dbReference>
<dbReference type="Proteomes" id="UP001152798">
    <property type="component" value="Chromosome 5"/>
</dbReference>
<evidence type="ECO:0000313" key="2">
    <source>
        <dbReference type="EMBL" id="CAH1403353.1"/>
    </source>
</evidence>
<dbReference type="OrthoDB" id="9994289at2759"/>